<dbReference type="InterPro" id="IPR002912">
    <property type="entry name" value="ACT_dom"/>
</dbReference>
<dbReference type="SUPFAM" id="SSF55021">
    <property type="entry name" value="ACT-like"/>
    <property type="match status" value="2"/>
</dbReference>
<organism evidence="2 3">
    <name type="scientific">Endomicrobium proavitum</name>
    <dbReference type="NCBI Taxonomy" id="1408281"/>
    <lineage>
        <taxon>Bacteria</taxon>
        <taxon>Pseudomonadati</taxon>
        <taxon>Elusimicrobiota</taxon>
        <taxon>Endomicrobiia</taxon>
        <taxon>Endomicrobiales</taxon>
        <taxon>Endomicrobiaceae</taxon>
        <taxon>Endomicrobium</taxon>
    </lineage>
</organism>
<reference evidence="2 3" key="1">
    <citation type="submission" date="2014-09" db="EMBL/GenBank/DDBJ databases">
        <title>Complete genome sequence of Endomicrobium proavitum.</title>
        <authorList>
            <person name="Zheng H."/>
        </authorList>
    </citation>
    <scope>NUCLEOTIDE SEQUENCE [LARGE SCALE GENOMIC DNA]</scope>
    <source>
        <strain evidence="2 3">Rsa215</strain>
    </source>
</reference>
<dbReference type="PANTHER" id="PTHR40099:SF1">
    <property type="entry name" value="ACETOLACTATE SYNTHASE, SMALL SUBUNIT"/>
    <property type="match status" value="1"/>
</dbReference>
<name>A0A0G3WJN6_9BACT</name>
<feature type="domain" description="ACT" evidence="1">
    <location>
        <begin position="5"/>
        <end position="79"/>
    </location>
</feature>
<dbReference type="PROSITE" id="PS51671">
    <property type="entry name" value="ACT"/>
    <property type="match status" value="1"/>
</dbReference>
<evidence type="ECO:0000313" key="2">
    <source>
        <dbReference type="EMBL" id="AKL98498.1"/>
    </source>
</evidence>
<dbReference type="EMBL" id="CP009498">
    <property type="protein sequence ID" value="AKL98498.1"/>
    <property type="molecule type" value="Genomic_DNA"/>
</dbReference>
<dbReference type="PANTHER" id="PTHR40099">
    <property type="entry name" value="ACETOLACTATE SYNTHASE, SMALL SUBUNIT"/>
    <property type="match status" value="1"/>
</dbReference>
<accession>A0A0G3WJN6</accession>
<evidence type="ECO:0000259" key="1">
    <source>
        <dbReference type="PROSITE" id="PS51671"/>
    </source>
</evidence>
<dbReference type="RefSeq" id="WP_052571094.1">
    <property type="nucleotide sequence ID" value="NZ_CP009498.1"/>
</dbReference>
<dbReference type="CDD" id="cd04882">
    <property type="entry name" value="ACT_Bt0572_2"/>
    <property type="match status" value="1"/>
</dbReference>
<dbReference type="AlphaFoldDB" id="A0A0G3WJN6"/>
<keyword evidence="3" id="KW-1185">Reference proteome</keyword>
<dbReference type="STRING" id="1408281.Epro_1119"/>
<dbReference type="InterPro" id="IPR045865">
    <property type="entry name" value="ACT-like_dom_sf"/>
</dbReference>
<dbReference type="OrthoDB" id="9790662at2"/>
<dbReference type="KEGG" id="epo:Epro_1119"/>
<evidence type="ECO:0000313" key="3">
    <source>
        <dbReference type="Proteomes" id="UP000035337"/>
    </source>
</evidence>
<protein>
    <submittedName>
        <fullName evidence="2">Amino acid-binding ACT domain protein</fullName>
    </submittedName>
</protein>
<dbReference type="InterPro" id="IPR045739">
    <property type="entry name" value="ACT_dom_pair"/>
</dbReference>
<dbReference type="Gene3D" id="3.30.2130.10">
    <property type="entry name" value="VC0802-like"/>
    <property type="match status" value="1"/>
</dbReference>
<dbReference type="Proteomes" id="UP000035337">
    <property type="component" value="Chromosome"/>
</dbReference>
<dbReference type="Pfam" id="PF19571">
    <property type="entry name" value="ACT_8"/>
    <property type="match status" value="1"/>
</dbReference>
<gene>
    <name evidence="2" type="ORF">Epro_1119</name>
</gene>
<sequence length="138" mass="15185">MKITQVSVFIENTKGRLYDLCNVLGKNNINIKALTLAESPEFGIVRLVVDKAEDAIKIIKENGFIATIAHIVAVEVGDNPGGLASALKVLSDNNISIEYMYGFVEKKSDNALMVFKFEDIDKAIEILLKNKISIISKV</sequence>
<proteinExistence type="predicted"/>